<gene>
    <name evidence="4" type="ORF">SDC9_77065</name>
</gene>
<comment type="caution">
    <text evidence="4">The sequence shown here is derived from an EMBL/GenBank/DDBJ whole genome shotgun (WGS) entry which is preliminary data.</text>
</comment>
<dbReference type="PANTHER" id="PTHR30273">
    <property type="entry name" value="PERIPLASMIC SIGNAL SENSOR AND SIGMA FACTOR ACTIVATOR FECR-RELATED"/>
    <property type="match status" value="1"/>
</dbReference>
<dbReference type="GO" id="GO:0016989">
    <property type="term" value="F:sigma factor antagonist activity"/>
    <property type="evidence" value="ECO:0007669"/>
    <property type="project" value="TreeGrafter"/>
</dbReference>
<proteinExistence type="predicted"/>
<evidence type="ECO:0000259" key="3">
    <source>
        <dbReference type="Pfam" id="PF16344"/>
    </source>
</evidence>
<dbReference type="Pfam" id="PF16344">
    <property type="entry name" value="FecR_C"/>
    <property type="match status" value="1"/>
</dbReference>
<dbReference type="Pfam" id="PF04773">
    <property type="entry name" value="FecR"/>
    <property type="match status" value="1"/>
</dbReference>
<evidence type="ECO:0000256" key="1">
    <source>
        <dbReference type="SAM" id="Phobius"/>
    </source>
</evidence>
<dbReference type="InterPro" id="IPR012373">
    <property type="entry name" value="Ferrdict_sens_TM"/>
</dbReference>
<evidence type="ECO:0000259" key="2">
    <source>
        <dbReference type="Pfam" id="PF04773"/>
    </source>
</evidence>
<dbReference type="PANTHER" id="PTHR30273:SF2">
    <property type="entry name" value="PROTEIN FECR"/>
    <property type="match status" value="1"/>
</dbReference>
<dbReference type="Gene3D" id="2.60.120.1440">
    <property type="match status" value="1"/>
</dbReference>
<feature type="domain" description="Protein FecR C-terminal" evidence="3">
    <location>
        <begin position="323"/>
        <end position="392"/>
    </location>
</feature>
<keyword evidence="1" id="KW-0472">Membrane</keyword>
<sequence length="395" mass="44751">MDEKQLYTSVSDFLHDDSFILWYFSGTDESNTYWVSFIQENPQLQPYFQEAIKKLEAIRFNIGRLPEGIEDKLYLNITERINTHQKAKKKHHSIYWFSIASSLLLLVASATLFMLTRTSQQAPSIGATSEISNEANPSGSVQLISGGKIINLNQNTVIELSAVGEASIVDSTKIKKTVDLGQDDMNKLIVPFGKRSFIALADGSKVWLNSGTELEFPTRFAQNTRNVKVKGEIYIEVAKSEHPFFIQTLQSTVQVLGTKFNVAAYEDEETESVVLVEGSVQINTKQNKSLLLRPNEMAQITGNNLEKHTVDVSSYISWRNGVLEFDERPMSEILKTLGRYYNVFFETDPNLLLNRKIYSGKLFLSNNLDSVMTSVSALSSTEYKRENNKIYIFKK</sequence>
<dbReference type="Gene3D" id="3.55.50.30">
    <property type="match status" value="1"/>
</dbReference>
<organism evidence="4">
    <name type="scientific">bioreactor metagenome</name>
    <dbReference type="NCBI Taxonomy" id="1076179"/>
    <lineage>
        <taxon>unclassified sequences</taxon>
        <taxon>metagenomes</taxon>
        <taxon>ecological metagenomes</taxon>
    </lineage>
</organism>
<feature type="transmembrane region" description="Helical" evidence="1">
    <location>
        <begin position="94"/>
        <end position="115"/>
    </location>
</feature>
<dbReference type="InterPro" id="IPR032508">
    <property type="entry name" value="FecR_C"/>
</dbReference>
<dbReference type="InterPro" id="IPR006860">
    <property type="entry name" value="FecR"/>
</dbReference>
<name>A0A644YPJ7_9ZZZZ</name>
<feature type="domain" description="FecR protein" evidence="2">
    <location>
        <begin position="193"/>
        <end position="281"/>
    </location>
</feature>
<protein>
    <recommendedName>
        <fullName evidence="5">FecR protein domain-containing protein</fullName>
    </recommendedName>
</protein>
<reference evidence="4" key="1">
    <citation type="submission" date="2019-08" db="EMBL/GenBank/DDBJ databases">
        <authorList>
            <person name="Kucharzyk K."/>
            <person name="Murdoch R.W."/>
            <person name="Higgins S."/>
            <person name="Loffler F."/>
        </authorList>
    </citation>
    <scope>NUCLEOTIDE SEQUENCE</scope>
</reference>
<evidence type="ECO:0008006" key="5">
    <source>
        <dbReference type="Google" id="ProtNLM"/>
    </source>
</evidence>
<dbReference type="AlphaFoldDB" id="A0A644YPJ7"/>
<keyword evidence="1" id="KW-1133">Transmembrane helix</keyword>
<dbReference type="EMBL" id="VSSQ01005807">
    <property type="protein sequence ID" value="MPM30515.1"/>
    <property type="molecule type" value="Genomic_DNA"/>
</dbReference>
<keyword evidence="1" id="KW-0812">Transmembrane</keyword>
<accession>A0A644YPJ7</accession>
<evidence type="ECO:0000313" key="4">
    <source>
        <dbReference type="EMBL" id="MPM30515.1"/>
    </source>
</evidence>